<dbReference type="Pfam" id="PF00293">
    <property type="entry name" value="NUDIX"/>
    <property type="match status" value="1"/>
</dbReference>
<dbReference type="PROSITE" id="PS51462">
    <property type="entry name" value="NUDIX"/>
    <property type="match status" value="1"/>
</dbReference>
<feature type="domain" description="Nudix hydrolase" evidence="3">
    <location>
        <begin position="303"/>
        <end position="437"/>
    </location>
</feature>
<dbReference type="PANTHER" id="PTHR13994:SF13">
    <property type="entry name" value="FI03680P"/>
    <property type="match status" value="1"/>
</dbReference>
<dbReference type="SUPFAM" id="SSF55811">
    <property type="entry name" value="Nudix"/>
    <property type="match status" value="1"/>
</dbReference>
<keyword evidence="5" id="KW-1185">Reference proteome</keyword>
<dbReference type="OrthoDB" id="447842at2759"/>
<dbReference type="InterPro" id="IPR040618">
    <property type="entry name" value="Pre-Nudix"/>
</dbReference>
<dbReference type="AlphaFoldDB" id="A0A016SZ82"/>
<dbReference type="Gene3D" id="3.40.630.30">
    <property type="match status" value="1"/>
</dbReference>
<evidence type="ECO:0000256" key="2">
    <source>
        <dbReference type="ARBA" id="ARBA00022801"/>
    </source>
</evidence>
<comment type="similarity">
    <text evidence="1">Belongs to the Nudix hydrolase family.</text>
</comment>
<evidence type="ECO:0000313" key="4">
    <source>
        <dbReference type="EMBL" id="EYB95701.1"/>
    </source>
</evidence>
<name>A0A016SZ82_9BILA</name>
<dbReference type="Pfam" id="PF18290">
    <property type="entry name" value="Nudix_hydro"/>
    <property type="match status" value="1"/>
</dbReference>
<dbReference type="GO" id="GO:0051287">
    <property type="term" value="F:NAD binding"/>
    <property type="evidence" value="ECO:0007669"/>
    <property type="project" value="TreeGrafter"/>
</dbReference>
<accession>A0A016SZ82</accession>
<evidence type="ECO:0000259" key="3">
    <source>
        <dbReference type="PROSITE" id="PS51462"/>
    </source>
</evidence>
<evidence type="ECO:0000313" key="5">
    <source>
        <dbReference type="Proteomes" id="UP000024635"/>
    </source>
</evidence>
<comment type="caution">
    <text evidence="4">The sequence shown here is derived from an EMBL/GenBank/DDBJ whole genome shotgun (WGS) entry which is preliminary data.</text>
</comment>
<evidence type="ECO:0000256" key="1">
    <source>
        <dbReference type="ARBA" id="ARBA00005582"/>
    </source>
</evidence>
<sequence length="469" mass="52678">MTRSNEDDVHENRWVPDAPFSLNGTTISECSSYVYREVNMRNDLAPELGRRKRAAWGAYKSIEGVAKETKNTRPPARLSNTPVLPALTCASETWALRKQDENAVSVIERSIDRVMLGLTRLTRVRAGIRSSTLRQQSKISDAAVYAKLNKISVTLTDKGLPECTYKVEGWETITLLPPSDVFIATWIHLLSFLTTAVLFLIKEGKVQMVLPCTKNTYGDVVVWTDRLSRTLVTTNFVAELVESLQKWRASGVGGVLFRIDLQDASLVPILAAHGFQYHEVKPRQVTMARWLLDTPSGLTLNACNWQSVSALVVDRYGRILLVKEHIRIRLGWAFPGGHTHDCEPIFETARRKVAEETGVTAEPRAIIALNHKVATSSSHVGTLFFCCLMRVNNDNGEEQAELVLAPDGFSARWFTREELRELEPDNFSRCHRKVFMAYDSWLNSGGAIETFSTMQNGATTSKMFFFEST</sequence>
<protein>
    <recommendedName>
        <fullName evidence="3">Nudix hydrolase domain-containing protein</fullName>
    </recommendedName>
</protein>
<dbReference type="Gene3D" id="3.90.79.10">
    <property type="entry name" value="Nucleoside Triphosphate Pyrophosphohydrolase"/>
    <property type="match status" value="1"/>
</dbReference>
<dbReference type="InterPro" id="IPR003293">
    <property type="entry name" value="Nudix_hydrolase6-like"/>
</dbReference>
<keyword evidence="2" id="KW-0378">Hydrolase</keyword>
<dbReference type="EMBL" id="JARK01001492">
    <property type="protein sequence ID" value="EYB95701.1"/>
    <property type="molecule type" value="Genomic_DNA"/>
</dbReference>
<dbReference type="PANTHER" id="PTHR13994">
    <property type="entry name" value="NUDIX HYDROLASE RELATED"/>
    <property type="match status" value="1"/>
</dbReference>
<reference evidence="5" key="1">
    <citation type="journal article" date="2015" name="Nat. Genet.">
        <title>The genome and transcriptome of the zoonotic hookworm Ancylostoma ceylanicum identify infection-specific gene families.</title>
        <authorList>
            <person name="Schwarz E.M."/>
            <person name="Hu Y."/>
            <person name="Antoshechkin I."/>
            <person name="Miller M.M."/>
            <person name="Sternberg P.W."/>
            <person name="Aroian R.V."/>
        </authorList>
    </citation>
    <scope>NUCLEOTIDE SEQUENCE</scope>
    <source>
        <strain evidence="5">HY135</strain>
    </source>
</reference>
<dbReference type="GO" id="GO:0035529">
    <property type="term" value="F:NADH pyrophosphatase activity"/>
    <property type="evidence" value="ECO:0007669"/>
    <property type="project" value="TreeGrafter"/>
</dbReference>
<organism evidence="4 5">
    <name type="scientific">Ancylostoma ceylanicum</name>
    <dbReference type="NCBI Taxonomy" id="53326"/>
    <lineage>
        <taxon>Eukaryota</taxon>
        <taxon>Metazoa</taxon>
        <taxon>Ecdysozoa</taxon>
        <taxon>Nematoda</taxon>
        <taxon>Chromadorea</taxon>
        <taxon>Rhabditida</taxon>
        <taxon>Rhabditina</taxon>
        <taxon>Rhabditomorpha</taxon>
        <taxon>Strongyloidea</taxon>
        <taxon>Ancylostomatidae</taxon>
        <taxon>Ancylostomatinae</taxon>
        <taxon>Ancylostoma</taxon>
    </lineage>
</organism>
<dbReference type="Proteomes" id="UP000024635">
    <property type="component" value="Unassembled WGS sequence"/>
</dbReference>
<dbReference type="InterPro" id="IPR000086">
    <property type="entry name" value="NUDIX_hydrolase_dom"/>
</dbReference>
<dbReference type="InterPro" id="IPR015797">
    <property type="entry name" value="NUDIX_hydrolase-like_dom_sf"/>
</dbReference>
<gene>
    <name evidence="4" type="primary">Acey_s0156.g3097</name>
    <name evidence="4" type="ORF">Y032_0156g3097</name>
</gene>
<dbReference type="GO" id="GO:0047631">
    <property type="term" value="F:ADP-ribose diphosphatase activity"/>
    <property type="evidence" value="ECO:0007669"/>
    <property type="project" value="TreeGrafter"/>
</dbReference>
<proteinExistence type="inferred from homology"/>